<evidence type="ECO:0000259" key="5">
    <source>
        <dbReference type="Pfam" id="PF07715"/>
    </source>
</evidence>
<dbReference type="PANTHER" id="PTHR40980:SF3">
    <property type="entry name" value="TONB-DEPENDENT RECEPTOR-LIKE BETA-BARREL DOMAIN-CONTAINING PROTEIN"/>
    <property type="match status" value="1"/>
</dbReference>
<dbReference type="OrthoDB" id="905812at2"/>
<dbReference type="SUPFAM" id="SSF56935">
    <property type="entry name" value="Porins"/>
    <property type="match status" value="1"/>
</dbReference>
<sequence length="827" mass="91144">MKNTRRFFVVALVLFVLSAGAQQTGRGKLSGKVLDSLSGSPLEYASVSLQEGSNTKPLNGGVTDNSGRFSLDGIKSGTYTVLVEFIGYTAARINNVVVDENKNAVELKTVYLAAKQSALQSITITASGKLVTNKIDKLVYNAERDITSQSGAATDVLKKVPQVSVDVNGNVELAGSSSIRFLINGKPSTAFGNSVADVLQSIPASQIKSVEVVTNPGAKYDAQGLGGIINIVLKQSNAQGINGNFSLAAGTRADNGSFNFNARKGTFGVNAFVSGNYRPALDAPVTTDRTSLDTAAKTTGLLHQDGTSHFNRYGFQTGAGFDWSPDKKNNFTGSFVYNRFGNDGHGFINQQQQLRSQTSGTMLSDVSSQSFTASNFWLHSTDASLNYKRTFNKEDQELEVAINSSFGKGHTTADNYQVSLPSLSRFYGNNSSNPGKENETEFKIDYTQPLRKDVNLGVGTKYTTTDILSDATVYSFQPSTQTYLPDRFLSNNLTYDQKVYAGYAELSFPMGEAFNAKIGGRYERTEIASFYSNAQQHTATPGYENFVPSVFLSRKLGEDGLLKLSYAKRINRPDYGELNPFINTGDPKNLSSGNPYLLPEISHRIELGYNRELGKAGSVSATLFYRMNERDIQPFVRYYSEFKVGDSVYTNVAVTTRENIGQEKNTGLMLFSDLHPNDKLSFRTNLMFFHRHTINEQNPGYNSTNFNYRFNTNATYQFSSTLVAEFFGNFNSVRHEAQGTYPSFITYSFAVRKQFWNKKGSLAFTTTNPFANYLTQKTELFGPGFTINSTRLVPVRSFGINFTWKFGGLEFKKEKEPVDNSALPAEN</sequence>
<dbReference type="InterPro" id="IPR008969">
    <property type="entry name" value="CarboxyPept-like_regulatory"/>
</dbReference>
<dbReference type="InterPro" id="IPR041700">
    <property type="entry name" value="OMP_b-brl_3"/>
</dbReference>
<feature type="chain" id="PRO_5022663370" evidence="4">
    <location>
        <begin position="22"/>
        <end position="827"/>
    </location>
</feature>
<proteinExistence type="predicted"/>
<keyword evidence="2" id="KW-0472">Membrane</keyword>
<dbReference type="GO" id="GO:0009279">
    <property type="term" value="C:cell outer membrane"/>
    <property type="evidence" value="ECO:0007669"/>
    <property type="project" value="UniProtKB-SubCell"/>
</dbReference>
<keyword evidence="3" id="KW-0998">Cell outer membrane</keyword>
<dbReference type="Pfam" id="PF07715">
    <property type="entry name" value="Plug"/>
    <property type="match status" value="1"/>
</dbReference>
<dbReference type="Gene3D" id="2.170.130.10">
    <property type="entry name" value="TonB-dependent receptor, plug domain"/>
    <property type="match status" value="1"/>
</dbReference>
<feature type="domain" description="Outer membrane protein beta-barrel" evidence="6">
    <location>
        <begin position="389"/>
        <end position="804"/>
    </location>
</feature>
<evidence type="ECO:0000256" key="1">
    <source>
        <dbReference type="ARBA" id="ARBA00004442"/>
    </source>
</evidence>
<dbReference type="InterPro" id="IPR036942">
    <property type="entry name" value="Beta-barrel_TonB_sf"/>
</dbReference>
<name>A0A5B8UKS1_9BACT</name>
<protein>
    <submittedName>
        <fullName evidence="7">TonB-dependent receptor</fullName>
    </submittedName>
</protein>
<dbReference type="Pfam" id="PF13620">
    <property type="entry name" value="CarboxypepD_reg"/>
    <property type="match status" value="1"/>
</dbReference>
<evidence type="ECO:0000256" key="3">
    <source>
        <dbReference type="ARBA" id="ARBA00023237"/>
    </source>
</evidence>
<evidence type="ECO:0000313" key="8">
    <source>
        <dbReference type="Proteomes" id="UP000321204"/>
    </source>
</evidence>
<reference evidence="7 8" key="1">
    <citation type="journal article" date="2015" name="Int. J. Syst. Evol. Microbiol.">
        <title>Flavisolibacter ginsenosidimutans sp. nov., with ginsenoside-converting activity isolated from soil used for cultivating ginseng.</title>
        <authorList>
            <person name="Zhao Y."/>
            <person name="Liu Q."/>
            <person name="Kang M.S."/>
            <person name="Jin F."/>
            <person name="Yu H."/>
            <person name="Im W.T."/>
        </authorList>
    </citation>
    <scope>NUCLEOTIDE SEQUENCE [LARGE SCALE GENOMIC DNA]</scope>
    <source>
        <strain evidence="7 8">Gsoil 636</strain>
    </source>
</reference>
<dbReference type="InterPro" id="IPR037066">
    <property type="entry name" value="Plug_dom_sf"/>
</dbReference>
<evidence type="ECO:0000256" key="4">
    <source>
        <dbReference type="SAM" id="SignalP"/>
    </source>
</evidence>
<feature type="domain" description="TonB-dependent receptor plug" evidence="5">
    <location>
        <begin position="142"/>
        <end position="228"/>
    </location>
</feature>
<dbReference type="RefSeq" id="WP_146789190.1">
    <property type="nucleotide sequence ID" value="NZ_BAABIO010000003.1"/>
</dbReference>
<comment type="subcellular location">
    <subcellularLocation>
        <location evidence="1">Cell outer membrane</location>
    </subcellularLocation>
</comment>
<keyword evidence="8" id="KW-1185">Reference proteome</keyword>
<keyword evidence="4" id="KW-0732">Signal</keyword>
<evidence type="ECO:0000313" key="7">
    <source>
        <dbReference type="EMBL" id="QEC57163.1"/>
    </source>
</evidence>
<gene>
    <name evidence="7" type="ORF">FSB75_15055</name>
</gene>
<dbReference type="SUPFAM" id="SSF49464">
    <property type="entry name" value="Carboxypeptidase regulatory domain-like"/>
    <property type="match status" value="1"/>
</dbReference>
<keyword evidence="7" id="KW-0675">Receptor</keyword>
<dbReference type="PANTHER" id="PTHR40980">
    <property type="entry name" value="PLUG DOMAIN-CONTAINING PROTEIN"/>
    <property type="match status" value="1"/>
</dbReference>
<dbReference type="KEGG" id="fgg:FSB75_15055"/>
<dbReference type="EMBL" id="CP042433">
    <property type="protein sequence ID" value="QEC57163.1"/>
    <property type="molecule type" value="Genomic_DNA"/>
</dbReference>
<dbReference type="Proteomes" id="UP000321204">
    <property type="component" value="Chromosome"/>
</dbReference>
<evidence type="ECO:0000259" key="6">
    <source>
        <dbReference type="Pfam" id="PF14905"/>
    </source>
</evidence>
<dbReference type="Pfam" id="PF14905">
    <property type="entry name" value="OMP_b-brl_3"/>
    <property type="match status" value="1"/>
</dbReference>
<dbReference type="InterPro" id="IPR012910">
    <property type="entry name" value="Plug_dom"/>
</dbReference>
<dbReference type="Gene3D" id="2.60.40.1120">
    <property type="entry name" value="Carboxypeptidase-like, regulatory domain"/>
    <property type="match status" value="1"/>
</dbReference>
<organism evidence="7 8">
    <name type="scientific">Flavisolibacter ginsenosidimutans</name>
    <dbReference type="NCBI Taxonomy" id="661481"/>
    <lineage>
        <taxon>Bacteria</taxon>
        <taxon>Pseudomonadati</taxon>
        <taxon>Bacteroidota</taxon>
        <taxon>Chitinophagia</taxon>
        <taxon>Chitinophagales</taxon>
        <taxon>Chitinophagaceae</taxon>
        <taxon>Flavisolibacter</taxon>
    </lineage>
</organism>
<accession>A0A5B8UKS1</accession>
<evidence type="ECO:0000256" key="2">
    <source>
        <dbReference type="ARBA" id="ARBA00023136"/>
    </source>
</evidence>
<dbReference type="Gene3D" id="2.40.170.20">
    <property type="entry name" value="TonB-dependent receptor, beta-barrel domain"/>
    <property type="match status" value="1"/>
</dbReference>
<dbReference type="AlphaFoldDB" id="A0A5B8UKS1"/>
<feature type="signal peptide" evidence="4">
    <location>
        <begin position="1"/>
        <end position="21"/>
    </location>
</feature>